<sequence length="895" mass="96637">MFKPHALHAAIAAALCSLAAPALAQQTLERVEITGSAIKRIASEGALPVQVISRKEIDRSGVTSTVDLLQNLAAVQGGTVESASIGGGGGGLATVSLHNLGEDRTLVLLNGRRLVGEGGGAVDLSMVPLSIIERVEVLTDGASAIYGSDAVAGVVNFITKRNYSDGNITLSASRPQKEGGAEQNFYLSKGFGDLDKNGFNIMAGLSVDKREALVANQRDFSKTGDIRFQHNGKSYRFFNGSPSAIPGNVDVAGESRSAYLVEKGVCPPMHVQEGPTCYFDYASTVEAWPDRKRANVFASAAVKLGDAHTLTVDLLGGSTFTSGKIAAAPGAVLVDPAGPFGNYLKMVGYTDTTPAVVRYRAIDLGNRDAEYDRKNQALWMSLEGQLQGWDYTANLGLQKTKMEESNSGYPLGKAFGALLRSGLWNPFVLPGNQSDAAKAAAAKIMLSGLYQTETSELRSADVRASRELFKLDGGNAALALGASYLVDKLISEPGEVAQGKGGPDKNDSRFGDAGALIPYSATRKAYGVFGELSAPLTKQLEITTALRYDNYQEIASATNGKLGLRYQPTKEILVRASVGSGFRAPTLRQRFRPLMTFGVTNSPYRCSADMAKMAASLGAECRPGNLQYDAYIAGDEKIKPEESRQATLGVRFEPSANFTAGADLWWVGVDGVFGEVDQNEAFANVYKYPDRWLAHTDPVTGRKYLAYNRKTSNLGKRFVTGIDMDMSGRAQLPMGRLTSSFKVTYMIRDSFQLIPNGQYYSIIGDNNPAIGNQTFRWKGNFVNTLQHGAWAHTLSVNFQSGYKDINKSVTPLDANGKPAGANETVRLDIPNQFTFDLQTEYQFNKALKFSLGVINVLDEKPPLSLRTNGSHMLGFDYRYFNPLGRTVQARASWNF</sequence>
<protein>
    <submittedName>
        <fullName evidence="15">TonB-dependent receptor</fullName>
    </submittedName>
</protein>
<evidence type="ECO:0000313" key="15">
    <source>
        <dbReference type="EMBL" id="PND39004.1"/>
    </source>
</evidence>
<dbReference type="AlphaFoldDB" id="A0A2N8KZW6"/>
<dbReference type="SUPFAM" id="SSF56935">
    <property type="entry name" value="Porins"/>
    <property type="match status" value="1"/>
</dbReference>
<evidence type="ECO:0000256" key="10">
    <source>
        <dbReference type="PROSITE-ProRule" id="PRU01360"/>
    </source>
</evidence>
<organism evidence="15 16">
    <name type="scientific">Kinneretia aquatilis</name>
    <dbReference type="NCBI Taxonomy" id="2070761"/>
    <lineage>
        <taxon>Bacteria</taxon>
        <taxon>Pseudomonadati</taxon>
        <taxon>Pseudomonadota</taxon>
        <taxon>Betaproteobacteria</taxon>
        <taxon>Burkholderiales</taxon>
        <taxon>Sphaerotilaceae</taxon>
        <taxon>Roseateles</taxon>
    </lineage>
</organism>
<feature type="chain" id="PRO_5015009471" evidence="12">
    <location>
        <begin position="25"/>
        <end position="895"/>
    </location>
</feature>
<dbReference type="Gene3D" id="2.40.170.20">
    <property type="entry name" value="TonB-dependent receptor, beta-barrel domain"/>
    <property type="match status" value="1"/>
</dbReference>
<dbReference type="InterPro" id="IPR012910">
    <property type="entry name" value="Plug_dom"/>
</dbReference>
<reference evidence="15 16" key="1">
    <citation type="submission" date="2018-01" db="EMBL/GenBank/DDBJ databases">
        <title>Draft genome sequence of Paucibacter aquatile CR182 isolated from freshwater of the Nakdong River.</title>
        <authorList>
            <person name="Choi A."/>
            <person name="Chung E.J."/>
        </authorList>
    </citation>
    <scope>NUCLEOTIDE SEQUENCE [LARGE SCALE GENOMIC DNA]</scope>
    <source>
        <strain evidence="15 16">CR182</strain>
    </source>
</reference>
<evidence type="ECO:0000256" key="12">
    <source>
        <dbReference type="SAM" id="SignalP"/>
    </source>
</evidence>
<dbReference type="InterPro" id="IPR039426">
    <property type="entry name" value="TonB-dep_rcpt-like"/>
</dbReference>
<comment type="subcellular location">
    <subcellularLocation>
        <location evidence="1 10">Cell outer membrane</location>
        <topology evidence="1 10">Multi-pass membrane protein</topology>
    </subcellularLocation>
</comment>
<evidence type="ECO:0000313" key="16">
    <source>
        <dbReference type="Proteomes" id="UP000235916"/>
    </source>
</evidence>
<evidence type="ECO:0000256" key="4">
    <source>
        <dbReference type="ARBA" id="ARBA00022452"/>
    </source>
</evidence>
<dbReference type="EMBL" id="POSP01000003">
    <property type="protein sequence ID" value="PND39004.1"/>
    <property type="molecule type" value="Genomic_DNA"/>
</dbReference>
<comment type="caution">
    <text evidence="15">The sequence shown here is derived from an EMBL/GenBank/DDBJ whole genome shotgun (WGS) entry which is preliminary data.</text>
</comment>
<gene>
    <name evidence="15" type="ORF">C1O66_16705</name>
</gene>
<dbReference type="InterPro" id="IPR000531">
    <property type="entry name" value="Beta-barrel_TonB"/>
</dbReference>
<evidence type="ECO:0000259" key="14">
    <source>
        <dbReference type="Pfam" id="PF07715"/>
    </source>
</evidence>
<keyword evidence="9 10" id="KW-0998">Cell outer membrane</keyword>
<keyword evidence="12" id="KW-0732">Signal</keyword>
<evidence type="ECO:0000259" key="13">
    <source>
        <dbReference type="Pfam" id="PF00593"/>
    </source>
</evidence>
<dbReference type="Proteomes" id="UP000235916">
    <property type="component" value="Unassembled WGS sequence"/>
</dbReference>
<evidence type="ECO:0000256" key="8">
    <source>
        <dbReference type="ARBA" id="ARBA00023170"/>
    </source>
</evidence>
<feature type="domain" description="TonB-dependent receptor-like beta-barrel" evidence="13">
    <location>
        <begin position="352"/>
        <end position="856"/>
    </location>
</feature>
<keyword evidence="6 11" id="KW-0798">TonB box</keyword>
<keyword evidence="16" id="KW-1185">Reference proteome</keyword>
<evidence type="ECO:0000256" key="1">
    <source>
        <dbReference type="ARBA" id="ARBA00004571"/>
    </source>
</evidence>
<name>A0A2N8KZW6_9BURK</name>
<evidence type="ECO:0000256" key="3">
    <source>
        <dbReference type="ARBA" id="ARBA00022448"/>
    </source>
</evidence>
<dbReference type="PROSITE" id="PS52016">
    <property type="entry name" value="TONB_DEPENDENT_REC_3"/>
    <property type="match status" value="1"/>
</dbReference>
<dbReference type="InterPro" id="IPR037066">
    <property type="entry name" value="Plug_dom_sf"/>
</dbReference>
<keyword evidence="5 10" id="KW-0812">Transmembrane</keyword>
<dbReference type="OrthoDB" id="183532at2"/>
<proteinExistence type="inferred from homology"/>
<dbReference type="InterPro" id="IPR036942">
    <property type="entry name" value="Beta-barrel_TonB_sf"/>
</dbReference>
<comment type="similarity">
    <text evidence="2 10 11">Belongs to the TonB-dependent receptor family.</text>
</comment>
<dbReference type="PANTHER" id="PTHR47234:SF2">
    <property type="entry name" value="TONB-DEPENDENT RECEPTOR"/>
    <property type="match status" value="1"/>
</dbReference>
<evidence type="ECO:0000256" key="7">
    <source>
        <dbReference type="ARBA" id="ARBA00023136"/>
    </source>
</evidence>
<dbReference type="Pfam" id="PF00593">
    <property type="entry name" value="TonB_dep_Rec_b-barrel"/>
    <property type="match status" value="1"/>
</dbReference>
<evidence type="ECO:0000256" key="6">
    <source>
        <dbReference type="ARBA" id="ARBA00023077"/>
    </source>
</evidence>
<evidence type="ECO:0000256" key="5">
    <source>
        <dbReference type="ARBA" id="ARBA00022692"/>
    </source>
</evidence>
<dbReference type="RefSeq" id="WP_102768921.1">
    <property type="nucleotide sequence ID" value="NZ_POSP01000003.1"/>
</dbReference>
<accession>A0A2N8KZW6</accession>
<evidence type="ECO:0000256" key="11">
    <source>
        <dbReference type="RuleBase" id="RU003357"/>
    </source>
</evidence>
<feature type="domain" description="TonB-dependent receptor plug" evidence="14">
    <location>
        <begin position="46"/>
        <end position="154"/>
    </location>
</feature>
<dbReference type="PANTHER" id="PTHR47234">
    <property type="match status" value="1"/>
</dbReference>
<keyword evidence="3 10" id="KW-0813">Transport</keyword>
<evidence type="ECO:0000256" key="2">
    <source>
        <dbReference type="ARBA" id="ARBA00009810"/>
    </source>
</evidence>
<dbReference type="Gene3D" id="2.170.130.10">
    <property type="entry name" value="TonB-dependent receptor, plug domain"/>
    <property type="match status" value="1"/>
</dbReference>
<dbReference type="GO" id="GO:0009279">
    <property type="term" value="C:cell outer membrane"/>
    <property type="evidence" value="ECO:0007669"/>
    <property type="project" value="UniProtKB-SubCell"/>
</dbReference>
<keyword evidence="7 10" id="KW-0472">Membrane</keyword>
<keyword evidence="4 10" id="KW-1134">Transmembrane beta strand</keyword>
<dbReference type="Pfam" id="PF07715">
    <property type="entry name" value="Plug"/>
    <property type="match status" value="1"/>
</dbReference>
<feature type="signal peptide" evidence="12">
    <location>
        <begin position="1"/>
        <end position="24"/>
    </location>
</feature>
<evidence type="ECO:0000256" key="9">
    <source>
        <dbReference type="ARBA" id="ARBA00023237"/>
    </source>
</evidence>
<keyword evidence="8 15" id="KW-0675">Receptor</keyword>